<sequence length="301" mass="32823">MLYFMSQCDSKVIVYLTVTILKGGILKHFALLPLFSKATMITRGATIFTITTTTTITAAAATLAHHSAARRQGGWSTVTLFLNKLRGTPSRRLTPRRQLNFPPAWINDTPLSPPLLPSASSSSSSSSSSSFQVLESHATPPSDNKERQCRFLQCRAEASPSSVCLHLSPDVLFPSSGGVNSRARAPRWMRLPATCDPPRKLYVINTGERFINTARPKHQNQETLTPSISLLPSHASPHPPLSLLLPPSPSRPPQHSLDTVIPHSLRSAQIATWSPRAAVPPQSAAEVVIAPQKHFHLTSHH</sequence>
<name>A0A5B7FRZ3_PORTR</name>
<dbReference type="Proteomes" id="UP000324222">
    <property type="component" value="Unassembled WGS sequence"/>
</dbReference>
<keyword evidence="2" id="KW-1133">Transmembrane helix</keyword>
<protein>
    <submittedName>
        <fullName evidence="3">Uncharacterized protein</fullName>
    </submittedName>
</protein>
<evidence type="ECO:0000313" key="4">
    <source>
        <dbReference type="Proteomes" id="UP000324222"/>
    </source>
</evidence>
<feature type="compositionally biased region" description="Low complexity" evidence="1">
    <location>
        <begin position="117"/>
        <end position="130"/>
    </location>
</feature>
<evidence type="ECO:0000256" key="1">
    <source>
        <dbReference type="SAM" id="MobiDB-lite"/>
    </source>
</evidence>
<comment type="caution">
    <text evidence="3">The sequence shown here is derived from an EMBL/GenBank/DDBJ whole genome shotgun (WGS) entry which is preliminary data.</text>
</comment>
<proteinExistence type="predicted"/>
<feature type="region of interest" description="Disordered" evidence="1">
    <location>
        <begin position="116"/>
        <end position="146"/>
    </location>
</feature>
<accession>A0A5B7FRZ3</accession>
<evidence type="ECO:0000256" key="2">
    <source>
        <dbReference type="SAM" id="Phobius"/>
    </source>
</evidence>
<keyword evidence="4" id="KW-1185">Reference proteome</keyword>
<dbReference type="AlphaFoldDB" id="A0A5B7FRZ3"/>
<feature type="transmembrane region" description="Helical" evidence="2">
    <location>
        <begin position="12"/>
        <end position="35"/>
    </location>
</feature>
<reference evidence="3 4" key="1">
    <citation type="submission" date="2019-05" db="EMBL/GenBank/DDBJ databases">
        <title>Another draft genome of Portunus trituberculatus and its Hox gene families provides insights of decapod evolution.</title>
        <authorList>
            <person name="Jeong J.-H."/>
            <person name="Song I."/>
            <person name="Kim S."/>
            <person name="Choi T."/>
            <person name="Kim D."/>
            <person name="Ryu S."/>
            <person name="Kim W."/>
        </authorList>
    </citation>
    <scope>NUCLEOTIDE SEQUENCE [LARGE SCALE GENOMIC DNA]</scope>
    <source>
        <tissue evidence="3">Muscle</tissue>
    </source>
</reference>
<dbReference type="EMBL" id="VSRR010009329">
    <property type="protein sequence ID" value="MPC50181.1"/>
    <property type="molecule type" value="Genomic_DNA"/>
</dbReference>
<organism evidence="3 4">
    <name type="scientific">Portunus trituberculatus</name>
    <name type="common">Swimming crab</name>
    <name type="synonym">Neptunus trituberculatus</name>
    <dbReference type="NCBI Taxonomy" id="210409"/>
    <lineage>
        <taxon>Eukaryota</taxon>
        <taxon>Metazoa</taxon>
        <taxon>Ecdysozoa</taxon>
        <taxon>Arthropoda</taxon>
        <taxon>Crustacea</taxon>
        <taxon>Multicrustacea</taxon>
        <taxon>Malacostraca</taxon>
        <taxon>Eumalacostraca</taxon>
        <taxon>Eucarida</taxon>
        <taxon>Decapoda</taxon>
        <taxon>Pleocyemata</taxon>
        <taxon>Brachyura</taxon>
        <taxon>Eubrachyura</taxon>
        <taxon>Portunoidea</taxon>
        <taxon>Portunidae</taxon>
        <taxon>Portuninae</taxon>
        <taxon>Portunus</taxon>
    </lineage>
</organism>
<keyword evidence="2" id="KW-0812">Transmembrane</keyword>
<keyword evidence="2" id="KW-0472">Membrane</keyword>
<gene>
    <name evidence="3" type="ORF">E2C01_044004</name>
</gene>
<evidence type="ECO:0000313" key="3">
    <source>
        <dbReference type="EMBL" id="MPC50181.1"/>
    </source>
</evidence>